<feature type="non-terminal residue" evidence="1">
    <location>
        <position position="1"/>
    </location>
</feature>
<organism evidence="1 2">
    <name type="scientific">Cetraspora pellucida</name>
    <dbReference type="NCBI Taxonomy" id="1433469"/>
    <lineage>
        <taxon>Eukaryota</taxon>
        <taxon>Fungi</taxon>
        <taxon>Fungi incertae sedis</taxon>
        <taxon>Mucoromycota</taxon>
        <taxon>Glomeromycotina</taxon>
        <taxon>Glomeromycetes</taxon>
        <taxon>Diversisporales</taxon>
        <taxon>Gigasporaceae</taxon>
        <taxon>Cetraspora</taxon>
    </lineage>
</organism>
<dbReference type="Proteomes" id="UP000789366">
    <property type="component" value="Unassembled WGS sequence"/>
</dbReference>
<proteinExistence type="predicted"/>
<dbReference type="EMBL" id="CAJVPW010004927">
    <property type="protein sequence ID" value="CAG8547411.1"/>
    <property type="molecule type" value="Genomic_DNA"/>
</dbReference>
<name>A0ACA9LS68_9GLOM</name>
<accession>A0ACA9LS68</accession>
<protein>
    <submittedName>
        <fullName evidence="1">514_t:CDS:1</fullName>
    </submittedName>
</protein>
<keyword evidence="2" id="KW-1185">Reference proteome</keyword>
<sequence>KTIRSWYKFQQKPNTNNLKEDTEFFQQYQEIEKEYDTFSQNTPYQIYPAAVTTSKLISTKQIMESLQQIPSKQCVSREMDFDIMGELVIQEEKAENSTATLTLNLPKRDNNFSEGNKSMTSTQSINEQIELQFITNPPPVVVRENVSSPLTEQGQNTPARGDMDDTTMKAQIEVSNNCL</sequence>
<comment type="caution">
    <text evidence="1">The sequence shown here is derived from an EMBL/GenBank/DDBJ whole genome shotgun (WGS) entry which is preliminary data.</text>
</comment>
<reference evidence="1" key="1">
    <citation type="submission" date="2021-06" db="EMBL/GenBank/DDBJ databases">
        <authorList>
            <person name="Kallberg Y."/>
            <person name="Tangrot J."/>
            <person name="Rosling A."/>
        </authorList>
    </citation>
    <scope>NUCLEOTIDE SEQUENCE</scope>
    <source>
        <strain evidence="1">28 12/20/2015</strain>
    </source>
</reference>
<evidence type="ECO:0000313" key="2">
    <source>
        <dbReference type="Proteomes" id="UP000789366"/>
    </source>
</evidence>
<evidence type="ECO:0000313" key="1">
    <source>
        <dbReference type="EMBL" id="CAG8547411.1"/>
    </source>
</evidence>
<gene>
    <name evidence="1" type="ORF">SPELUC_LOCUS5063</name>
</gene>